<feature type="domain" description="Bacterial Ig-like" evidence="3">
    <location>
        <begin position="51"/>
        <end position="125"/>
    </location>
</feature>
<evidence type="ECO:0000313" key="5">
    <source>
        <dbReference type="Proteomes" id="UP000321118"/>
    </source>
</evidence>
<evidence type="ECO:0008006" key="6">
    <source>
        <dbReference type="Google" id="ProtNLM"/>
    </source>
</evidence>
<dbReference type="RefSeq" id="WP_186813290.1">
    <property type="nucleotide sequence ID" value="NZ_BJUB01000002.1"/>
</dbReference>
<evidence type="ECO:0000259" key="3">
    <source>
        <dbReference type="Pfam" id="PF16640"/>
    </source>
</evidence>
<dbReference type="SUPFAM" id="SSF81296">
    <property type="entry name" value="E set domains"/>
    <property type="match status" value="1"/>
</dbReference>
<comment type="caution">
    <text evidence="4">The sequence shown here is derived from an EMBL/GenBank/DDBJ whole genome shotgun (WGS) entry which is preliminary data.</text>
</comment>
<evidence type="ECO:0000313" key="4">
    <source>
        <dbReference type="EMBL" id="GEK20316.1"/>
    </source>
</evidence>
<keyword evidence="1" id="KW-0732">Signal</keyword>
<dbReference type="InterPro" id="IPR014756">
    <property type="entry name" value="Ig_E-set"/>
</dbReference>
<dbReference type="EMBL" id="BJUB01000002">
    <property type="protein sequence ID" value="GEK20316.1"/>
    <property type="molecule type" value="Genomic_DNA"/>
</dbReference>
<gene>
    <name evidence="4" type="ORF">CXY01_08360</name>
</gene>
<keyword evidence="5" id="KW-1185">Reference proteome</keyword>
<feature type="signal peptide" evidence="1">
    <location>
        <begin position="1"/>
        <end position="35"/>
    </location>
</feature>
<protein>
    <recommendedName>
        <fullName evidence="6">IPT/TIG domain-containing protein</fullName>
    </recommendedName>
</protein>
<name>A0A510V0M8_9CELL</name>
<feature type="domain" description="IPT/TIG" evidence="2">
    <location>
        <begin position="139"/>
        <end position="205"/>
    </location>
</feature>
<dbReference type="Gene3D" id="2.60.40.10">
    <property type="entry name" value="Immunoglobulins"/>
    <property type="match status" value="2"/>
</dbReference>
<dbReference type="InterPro" id="IPR032109">
    <property type="entry name" value="Big_3_5"/>
</dbReference>
<reference evidence="4 5" key="1">
    <citation type="submission" date="2019-07" db="EMBL/GenBank/DDBJ databases">
        <title>Whole genome shotgun sequence of Cellulomonas xylanilytica NBRC 101102.</title>
        <authorList>
            <person name="Hosoyama A."/>
            <person name="Uohara A."/>
            <person name="Ohji S."/>
            <person name="Ichikawa N."/>
        </authorList>
    </citation>
    <scope>NUCLEOTIDE SEQUENCE [LARGE SCALE GENOMIC DNA]</scope>
    <source>
        <strain evidence="4 5">NBRC 101102</strain>
    </source>
</reference>
<sequence>MNPTATHRRLSLRRVLAVVGVAAVAVAGIVQPATAADDPALVETATFMTYPRATFVGDAVTVTIDVRSEEGVPTGTVDVSLDLGPATSVPLVDGTASLTFDDLDVGSYRIEAWYPGDGRFGPSGQSFGQSFAVVARTAPVVSSVRPTVLPARRDQRVDIVGSHLGGATSVTFGGVPGTGLISSDRSISVYVPKLAAGTVDVVVTTLAGTSNAVPVQLVDTEPGIVSRVPVRILDVWADSAQASRCLQVGQTNGVPAGATGVVLNVTAIAPYGSGHVAVYPEGTTLTPVPTTSTVNFEVGREVANSAFVALSDSGRICYHARGVAGARVLLDLTGFVMGSSGVVLADPFRILDTRSDTGQIGPVSGPVPSGAVQTVMVRGEGWVPNDALAVILNATVTGTTGLGNLRIFPAGTPVPNASVVNYAPGNDKANQTIVQLPSSGEVSFVSDAGGSTAHVILDVVGYVTARSPYRATTPTRVLDTRPGGGRVGTVAGPLQAKKEYTVELPSTLVPAGATSVVLNVTAIAPSSLGNLRVYPGGSGVPDASTINYIPGRDIPNLVVVDLPDTGPATVTMYSDTAPGHTVHVAADVAGFVVAP</sequence>
<dbReference type="Pfam" id="PF16640">
    <property type="entry name" value="Big_3_5"/>
    <property type="match status" value="1"/>
</dbReference>
<dbReference type="Pfam" id="PF01833">
    <property type="entry name" value="TIG"/>
    <property type="match status" value="1"/>
</dbReference>
<dbReference type="InterPro" id="IPR013783">
    <property type="entry name" value="Ig-like_fold"/>
</dbReference>
<organism evidence="4 5">
    <name type="scientific">Cellulomonas xylanilytica</name>
    <dbReference type="NCBI Taxonomy" id="233583"/>
    <lineage>
        <taxon>Bacteria</taxon>
        <taxon>Bacillati</taxon>
        <taxon>Actinomycetota</taxon>
        <taxon>Actinomycetes</taxon>
        <taxon>Micrococcales</taxon>
        <taxon>Cellulomonadaceae</taxon>
        <taxon>Cellulomonas</taxon>
    </lineage>
</organism>
<evidence type="ECO:0000259" key="2">
    <source>
        <dbReference type="Pfam" id="PF01833"/>
    </source>
</evidence>
<dbReference type="Proteomes" id="UP000321118">
    <property type="component" value="Unassembled WGS sequence"/>
</dbReference>
<evidence type="ECO:0000256" key="1">
    <source>
        <dbReference type="SAM" id="SignalP"/>
    </source>
</evidence>
<dbReference type="GO" id="GO:0005975">
    <property type="term" value="P:carbohydrate metabolic process"/>
    <property type="evidence" value="ECO:0007669"/>
    <property type="project" value="UniProtKB-ARBA"/>
</dbReference>
<feature type="chain" id="PRO_5022193293" description="IPT/TIG domain-containing protein" evidence="1">
    <location>
        <begin position="36"/>
        <end position="595"/>
    </location>
</feature>
<accession>A0A510V0M8</accession>
<dbReference type="InterPro" id="IPR002909">
    <property type="entry name" value="IPT_dom"/>
</dbReference>
<proteinExistence type="predicted"/>
<dbReference type="AlphaFoldDB" id="A0A510V0M8"/>